<keyword evidence="9" id="KW-0413">Isomerase</keyword>
<dbReference type="SUPFAM" id="SSF52833">
    <property type="entry name" value="Thioredoxin-like"/>
    <property type="match status" value="1"/>
</dbReference>
<keyword evidence="5" id="KW-0676">Redox-active center</keyword>
<protein>
    <submittedName>
        <fullName evidence="9">Protein-disulfide isomerase</fullName>
    </submittedName>
</protein>
<dbReference type="Proteomes" id="UP000274601">
    <property type="component" value="Unassembled WGS sequence"/>
</dbReference>
<keyword evidence="4" id="KW-1015">Disulfide bond</keyword>
<dbReference type="EMBL" id="RBWU01000003">
    <property type="protein sequence ID" value="RKS74456.1"/>
    <property type="molecule type" value="Genomic_DNA"/>
</dbReference>
<comment type="similarity">
    <text evidence="1">Belongs to the thioredoxin family. DsbA subfamily.</text>
</comment>
<dbReference type="OrthoDB" id="4135024at2"/>
<dbReference type="GO" id="GO:0016853">
    <property type="term" value="F:isomerase activity"/>
    <property type="evidence" value="ECO:0007669"/>
    <property type="project" value="UniProtKB-KW"/>
</dbReference>
<evidence type="ECO:0000313" key="10">
    <source>
        <dbReference type="Proteomes" id="UP000274601"/>
    </source>
</evidence>
<dbReference type="AlphaFoldDB" id="A0A495QNE7"/>
<name>A0A495QNE7_9ACTN</name>
<dbReference type="PANTHER" id="PTHR13887:SF14">
    <property type="entry name" value="DISULFIDE BOND FORMATION PROTEIN D"/>
    <property type="match status" value="1"/>
</dbReference>
<evidence type="ECO:0000256" key="5">
    <source>
        <dbReference type="ARBA" id="ARBA00023284"/>
    </source>
</evidence>
<feature type="transmembrane region" description="Helical" evidence="7">
    <location>
        <begin position="27"/>
        <end position="49"/>
    </location>
</feature>
<dbReference type="InterPro" id="IPR036249">
    <property type="entry name" value="Thioredoxin-like_sf"/>
</dbReference>
<keyword evidence="7" id="KW-1133">Transmembrane helix</keyword>
<evidence type="ECO:0000256" key="3">
    <source>
        <dbReference type="ARBA" id="ARBA00023002"/>
    </source>
</evidence>
<feature type="compositionally biased region" description="Low complexity" evidence="6">
    <location>
        <begin position="265"/>
        <end position="280"/>
    </location>
</feature>
<keyword evidence="2" id="KW-0732">Signal</keyword>
<dbReference type="InterPro" id="IPR012336">
    <property type="entry name" value="Thioredoxin-like_fold"/>
</dbReference>
<feature type="region of interest" description="Disordered" evidence="6">
    <location>
        <begin position="243"/>
        <end position="280"/>
    </location>
</feature>
<dbReference type="GO" id="GO:0016491">
    <property type="term" value="F:oxidoreductase activity"/>
    <property type="evidence" value="ECO:0007669"/>
    <property type="project" value="UniProtKB-KW"/>
</dbReference>
<comment type="caution">
    <text evidence="9">The sequence shown here is derived from an EMBL/GenBank/DDBJ whole genome shotgun (WGS) entry which is preliminary data.</text>
</comment>
<evidence type="ECO:0000256" key="4">
    <source>
        <dbReference type="ARBA" id="ARBA00023157"/>
    </source>
</evidence>
<dbReference type="Gene3D" id="3.40.30.10">
    <property type="entry name" value="Glutaredoxin"/>
    <property type="match status" value="1"/>
</dbReference>
<keyword evidence="7" id="KW-0812">Transmembrane</keyword>
<keyword evidence="7" id="KW-0472">Membrane</keyword>
<evidence type="ECO:0000313" key="9">
    <source>
        <dbReference type="EMBL" id="RKS74456.1"/>
    </source>
</evidence>
<evidence type="ECO:0000256" key="2">
    <source>
        <dbReference type="ARBA" id="ARBA00022729"/>
    </source>
</evidence>
<keyword evidence="10" id="KW-1185">Reference proteome</keyword>
<evidence type="ECO:0000256" key="7">
    <source>
        <dbReference type="SAM" id="Phobius"/>
    </source>
</evidence>
<keyword evidence="3" id="KW-0560">Oxidoreductase</keyword>
<organism evidence="9 10">
    <name type="scientific">Actinomadura pelletieri DSM 43383</name>
    <dbReference type="NCBI Taxonomy" id="1120940"/>
    <lineage>
        <taxon>Bacteria</taxon>
        <taxon>Bacillati</taxon>
        <taxon>Actinomycetota</taxon>
        <taxon>Actinomycetes</taxon>
        <taxon>Streptosporangiales</taxon>
        <taxon>Thermomonosporaceae</taxon>
        <taxon>Actinomadura</taxon>
    </lineage>
</organism>
<evidence type="ECO:0000256" key="1">
    <source>
        <dbReference type="ARBA" id="ARBA00005791"/>
    </source>
</evidence>
<evidence type="ECO:0000256" key="6">
    <source>
        <dbReference type="SAM" id="MobiDB-lite"/>
    </source>
</evidence>
<dbReference type="Pfam" id="PF13462">
    <property type="entry name" value="Thioredoxin_4"/>
    <property type="match status" value="1"/>
</dbReference>
<feature type="domain" description="Thioredoxin-like fold" evidence="8">
    <location>
        <begin position="88"/>
        <end position="245"/>
    </location>
</feature>
<accession>A0A495QNE7</accession>
<reference evidence="9 10" key="1">
    <citation type="submission" date="2018-10" db="EMBL/GenBank/DDBJ databases">
        <title>Genomic Encyclopedia of Archaeal and Bacterial Type Strains, Phase II (KMG-II): from individual species to whole genera.</title>
        <authorList>
            <person name="Goeker M."/>
        </authorList>
    </citation>
    <scope>NUCLEOTIDE SEQUENCE [LARGE SCALE GENOMIC DNA]</scope>
    <source>
        <strain evidence="9 10">DSM 43383</strain>
    </source>
</reference>
<dbReference type="PANTHER" id="PTHR13887">
    <property type="entry name" value="GLUTATHIONE S-TRANSFERASE KAPPA"/>
    <property type="match status" value="1"/>
</dbReference>
<proteinExistence type="inferred from homology"/>
<gene>
    <name evidence="9" type="ORF">BZB76_2970</name>
</gene>
<sequence length="280" mass="30136">MSEHENERRLLTEHQARAAARERRKRLLQVVLGGVAVTSVLVAGIVVAFSRSGGQGFAEDTYDGPLAPTTREQYGAVAMARPGVTTPVLDLYEDFQCPMCRTVETRVGGTIKRLAAEGRVKVVYRPFQLFQQDPLMSNSRRAANAAACLPVDRWVRYHDRLFAEQPAEGDVGFTTENLIKYAAELGVTDPAFAACVHDAQRIDLVEKASAQAGRSGVDSTPYLALNGRKVDDDVLRSPDELTKAVAQAGGGPAPAPGPRSRDTAAGDAAAETARTASWTR</sequence>
<dbReference type="RefSeq" id="WP_121434892.1">
    <property type="nucleotide sequence ID" value="NZ_RBWU01000003.1"/>
</dbReference>
<evidence type="ECO:0000259" key="8">
    <source>
        <dbReference type="Pfam" id="PF13462"/>
    </source>
</evidence>